<feature type="domain" description="Peptidoglycan binding-like" evidence="2">
    <location>
        <begin position="65"/>
        <end position="120"/>
    </location>
</feature>
<evidence type="ECO:0000313" key="4">
    <source>
        <dbReference type="Proteomes" id="UP001348641"/>
    </source>
</evidence>
<dbReference type="RefSeq" id="WP_330159369.1">
    <property type="nucleotide sequence ID" value="NZ_BAAAJA010000009.1"/>
</dbReference>
<gene>
    <name evidence="3" type="ORF">Q8A49_17690</name>
</gene>
<proteinExistence type="predicted"/>
<dbReference type="SUPFAM" id="SSF47090">
    <property type="entry name" value="PGBD-like"/>
    <property type="match status" value="2"/>
</dbReference>
<feature type="signal peptide" evidence="1">
    <location>
        <begin position="1"/>
        <end position="36"/>
    </location>
</feature>
<dbReference type="InterPro" id="IPR002477">
    <property type="entry name" value="Peptidoglycan-bd-like"/>
</dbReference>
<dbReference type="Gene3D" id="1.10.101.10">
    <property type="entry name" value="PGBD-like superfamily/PGBD"/>
    <property type="match status" value="2"/>
</dbReference>
<dbReference type="InterPro" id="IPR036366">
    <property type="entry name" value="PGBDSf"/>
</dbReference>
<sequence length="200" mass="21753">MFPHFFGGFGRRFVSLIAASAVAATAVVATAPAASADNLNRTSEEVVAQIEAEAWPYYVRGDRSVDIAAARKLLAHHGYRSDSTTSRFFNLSLENTVKRYQRDNPNDLVETGALDEETWLLLRERTFGEYGPGTRGLVVEAIQVLLKEKGIASGLAVDGQYGPATERAVRAAQREFGIGVDGITGRLTFRALVTYQVAAQ</sequence>
<keyword evidence="1" id="KW-0732">Signal</keyword>
<evidence type="ECO:0000259" key="2">
    <source>
        <dbReference type="Pfam" id="PF01471"/>
    </source>
</evidence>
<comment type="caution">
    <text evidence="3">The sequence shown here is derived from an EMBL/GenBank/DDBJ whole genome shotgun (WGS) entry which is preliminary data.</text>
</comment>
<accession>A0ABU7KTK9</accession>
<feature type="domain" description="Peptidoglycan binding-like" evidence="2">
    <location>
        <begin position="139"/>
        <end position="192"/>
    </location>
</feature>
<organism evidence="3 4">
    <name type="scientific">Nocardiopsis tropica</name>
    <dbReference type="NCBI Taxonomy" id="109330"/>
    <lineage>
        <taxon>Bacteria</taxon>
        <taxon>Bacillati</taxon>
        <taxon>Actinomycetota</taxon>
        <taxon>Actinomycetes</taxon>
        <taxon>Streptosporangiales</taxon>
        <taxon>Nocardiopsidaceae</taxon>
        <taxon>Nocardiopsis</taxon>
    </lineage>
</organism>
<feature type="chain" id="PRO_5045452079" evidence="1">
    <location>
        <begin position="37"/>
        <end position="200"/>
    </location>
</feature>
<dbReference type="Pfam" id="PF01471">
    <property type="entry name" value="PG_binding_1"/>
    <property type="match status" value="2"/>
</dbReference>
<dbReference type="Proteomes" id="UP001348641">
    <property type="component" value="Unassembled WGS sequence"/>
</dbReference>
<dbReference type="EMBL" id="JAUUCC010000044">
    <property type="protein sequence ID" value="MEE2052334.1"/>
    <property type="molecule type" value="Genomic_DNA"/>
</dbReference>
<protein>
    <submittedName>
        <fullName evidence="3">Peptidoglycan-binding domain-containing protein</fullName>
    </submittedName>
</protein>
<evidence type="ECO:0000256" key="1">
    <source>
        <dbReference type="SAM" id="SignalP"/>
    </source>
</evidence>
<name>A0ABU7KTK9_9ACTN</name>
<evidence type="ECO:0000313" key="3">
    <source>
        <dbReference type="EMBL" id="MEE2052334.1"/>
    </source>
</evidence>
<dbReference type="InterPro" id="IPR036365">
    <property type="entry name" value="PGBD-like_sf"/>
</dbReference>
<reference evidence="3 4" key="1">
    <citation type="submission" date="2023-07" db="EMBL/GenBank/DDBJ databases">
        <authorList>
            <person name="Girao M."/>
            <person name="Carvalho M.F."/>
        </authorList>
    </citation>
    <scope>NUCLEOTIDE SEQUENCE [LARGE SCALE GENOMIC DNA]</scope>
    <source>
        <strain evidence="3 4">66/93</strain>
    </source>
</reference>